<keyword evidence="4" id="KW-0598">Phosphotransferase system</keyword>
<dbReference type="PRINTS" id="PR00107">
    <property type="entry name" value="PHOSPHOCPHPR"/>
</dbReference>
<dbReference type="RefSeq" id="WP_145077492.1">
    <property type="nucleotide sequence ID" value="NZ_CP036298.1"/>
</dbReference>
<evidence type="ECO:0000256" key="2">
    <source>
        <dbReference type="ARBA" id="ARBA00010736"/>
    </source>
</evidence>
<dbReference type="InterPro" id="IPR035895">
    <property type="entry name" value="HPr-like_sf"/>
</dbReference>
<name>A0A518G673_9BACT</name>
<dbReference type="PROSITE" id="PS51350">
    <property type="entry name" value="PTS_HPR_DOM"/>
    <property type="match status" value="1"/>
</dbReference>
<evidence type="ECO:0000256" key="3">
    <source>
        <dbReference type="ARBA" id="ARBA00022490"/>
    </source>
</evidence>
<dbReference type="Proteomes" id="UP000318017">
    <property type="component" value="Chromosome"/>
</dbReference>
<keyword evidence="7" id="KW-1185">Reference proteome</keyword>
<sequence length="101" mass="10838">MSSTIEKVVTVQNPMGIHMRPADLLSRAAGRFQCQIEIEKDGQAIDCKSIMSILTLGARQGSQLSLRACGVDAQEAIDALSELFNQGFDESDSEVASPGRP</sequence>
<reference evidence="6 7" key="1">
    <citation type="submission" date="2019-02" db="EMBL/GenBank/DDBJ databases">
        <title>Deep-cultivation of Planctomycetes and their phenomic and genomic characterization uncovers novel biology.</title>
        <authorList>
            <person name="Wiegand S."/>
            <person name="Jogler M."/>
            <person name="Boedeker C."/>
            <person name="Pinto D."/>
            <person name="Vollmers J."/>
            <person name="Rivas-Marin E."/>
            <person name="Kohn T."/>
            <person name="Peeters S.H."/>
            <person name="Heuer A."/>
            <person name="Rast P."/>
            <person name="Oberbeckmann S."/>
            <person name="Bunk B."/>
            <person name="Jeske O."/>
            <person name="Meyerdierks A."/>
            <person name="Storesund J.E."/>
            <person name="Kallscheuer N."/>
            <person name="Luecker S."/>
            <person name="Lage O.M."/>
            <person name="Pohl T."/>
            <person name="Merkel B.J."/>
            <person name="Hornburger P."/>
            <person name="Mueller R.-W."/>
            <person name="Bruemmer F."/>
            <person name="Labrenz M."/>
            <person name="Spormann A.M."/>
            <person name="Op den Camp H."/>
            <person name="Overmann J."/>
            <person name="Amann R."/>
            <person name="Jetten M.S.M."/>
            <person name="Mascher T."/>
            <person name="Medema M.H."/>
            <person name="Devos D.P."/>
            <person name="Kaster A.-K."/>
            <person name="Ovreas L."/>
            <person name="Rohde M."/>
            <person name="Galperin M.Y."/>
            <person name="Jogler C."/>
        </authorList>
    </citation>
    <scope>NUCLEOTIDE SEQUENCE [LARGE SCALE GENOMIC DNA]</scope>
    <source>
        <strain evidence="6 7">Q31a</strain>
    </source>
</reference>
<dbReference type="EMBL" id="CP036298">
    <property type="protein sequence ID" value="QDV24082.1"/>
    <property type="molecule type" value="Genomic_DNA"/>
</dbReference>
<dbReference type="OrthoDB" id="9809047at2"/>
<evidence type="ECO:0000313" key="7">
    <source>
        <dbReference type="Proteomes" id="UP000318017"/>
    </source>
</evidence>
<dbReference type="PANTHER" id="PTHR33705:SF2">
    <property type="entry name" value="PHOSPHOCARRIER PROTEIN NPR"/>
    <property type="match status" value="1"/>
</dbReference>
<organism evidence="6 7">
    <name type="scientific">Aureliella helgolandensis</name>
    <dbReference type="NCBI Taxonomy" id="2527968"/>
    <lineage>
        <taxon>Bacteria</taxon>
        <taxon>Pseudomonadati</taxon>
        <taxon>Planctomycetota</taxon>
        <taxon>Planctomycetia</taxon>
        <taxon>Pirellulales</taxon>
        <taxon>Pirellulaceae</taxon>
        <taxon>Aureliella</taxon>
    </lineage>
</organism>
<evidence type="ECO:0000256" key="4">
    <source>
        <dbReference type="ARBA" id="ARBA00022683"/>
    </source>
</evidence>
<dbReference type="EC" id="2.7.11.-" evidence="6"/>
<dbReference type="KEGG" id="ahel:Q31a_23950"/>
<dbReference type="GO" id="GO:0005737">
    <property type="term" value="C:cytoplasm"/>
    <property type="evidence" value="ECO:0007669"/>
    <property type="project" value="UniProtKB-SubCell"/>
</dbReference>
<comment type="subcellular location">
    <subcellularLocation>
        <location evidence="1">Cytoplasm</location>
    </subcellularLocation>
</comment>
<dbReference type="GO" id="GO:0016740">
    <property type="term" value="F:transferase activity"/>
    <property type="evidence" value="ECO:0007669"/>
    <property type="project" value="UniProtKB-KW"/>
</dbReference>
<keyword evidence="6" id="KW-0808">Transferase</keyword>
<accession>A0A518G673</accession>
<dbReference type="InterPro" id="IPR050399">
    <property type="entry name" value="HPr"/>
</dbReference>
<dbReference type="Pfam" id="PF00381">
    <property type="entry name" value="PTS-HPr"/>
    <property type="match status" value="1"/>
</dbReference>
<dbReference type="SUPFAM" id="SSF55594">
    <property type="entry name" value="HPr-like"/>
    <property type="match status" value="1"/>
</dbReference>
<gene>
    <name evidence="6" type="primary">ptsH</name>
    <name evidence="6" type="ORF">Q31a_23950</name>
</gene>
<proteinExistence type="inferred from homology"/>
<keyword evidence="3" id="KW-0963">Cytoplasm</keyword>
<dbReference type="NCBIfam" id="TIGR01003">
    <property type="entry name" value="PTS_HPr_family"/>
    <property type="match status" value="1"/>
</dbReference>
<dbReference type="PANTHER" id="PTHR33705">
    <property type="entry name" value="PHOSPHOCARRIER PROTEIN HPR"/>
    <property type="match status" value="1"/>
</dbReference>
<dbReference type="Gene3D" id="3.30.1340.10">
    <property type="entry name" value="HPr-like"/>
    <property type="match status" value="1"/>
</dbReference>
<dbReference type="InterPro" id="IPR002114">
    <property type="entry name" value="PTS_HPr_Ser_P_site"/>
</dbReference>
<comment type="similarity">
    <text evidence="2">Belongs to the HPr family.</text>
</comment>
<dbReference type="AlphaFoldDB" id="A0A518G673"/>
<evidence type="ECO:0000313" key="6">
    <source>
        <dbReference type="EMBL" id="QDV24082.1"/>
    </source>
</evidence>
<protein>
    <submittedName>
        <fullName evidence="6">Phosphocarrier protein HPr</fullName>
        <ecNumber evidence="6">2.7.11.-</ecNumber>
    </submittedName>
</protein>
<evidence type="ECO:0000256" key="1">
    <source>
        <dbReference type="ARBA" id="ARBA00004496"/>
    </source>
</evidence>
<dbReference type="PROSITE" id="PS00589">
    <property type="entry name" value="PTS_HPR_SER"/>
    <property type="match status" value="1"/>
</dbReference>
<dbReference type="CDD" id="cd00367">
    <property type="entry name" value="PTS-HPr_like"/>
    <property type="match status" value="1"/>
</dbReference>
<feature type="domain" description="HPr" evidence="5">
    <location>
        <begin position="4"/>
        <end position="91"/>
    </location>
</feature>
<evidence type="ECO:0000259" key="5">
    <source>
        <dbReference type="PROSITE" id="PS51350"/>
    </source>
</evidence>
<dbReference type="GO" id="GO:0009401">
    <property type="term" value="P:phosphoenolpyruvate-dependent sugar phosphotransferase system"/>
    <property type="evidence" value="ECO:0007669"/>
    <property type="project" value="UniProtKB-KW"/>
</dbReference>
<dbReference type="InterPro" id="IPR000032">
    <property type="entry name" value="HPr-like"/>
</dbReference>